<protein>
    <recommendedName>
        <fullName evidence="4">ER membrane protein complex subunit 1</fullName>
    </recommendedName>
</protein>
<dbReference type="Proteomes" id="UP000799539">
    <property type="component" value="Unassembled WGS sequence"/>
</dbReference>
<evidence type="ECO:0000256" key="9">
    <source>
        <dbReference type="ARBA" id="ARBA00023136"/>
    </source>
</evidence>
<feature type="domain" description="EMC1 first beta-propeller" evidence="14">
    <location>
        <begin position="18"/>
        <end position="429"/>
    </location>
</feature>
<sequence>MRLSLFGAATLLLRSTRAIFADEAWDVDYHHPLLGLPKEDTTLFHQPNPTSKASLIYTLSEEGVLGAVNPRDGSLVWRQALSRNSSHAAFLRAGSGQDIVIAGAGRQVSAWSAADGRLAWNRALEHDIEDLEILELSDGKEAATAKDAVVLTGGEHPAVHRLDGSSGAVKWTHKLESGDAPHQLSASATEVFAIQLHKTMLGYIKIKVAALDPVTGRKIDEHALSSENELASPDTIISVGANSASPIIAWTDSAYTTLKVNIVGTKAVTSFNIDKHEDQAVTRVRLHAPYHTTAVAHFLVHFETEASHWADVYHIDLTRNKIVKAYSLPKLSGRGTFSTSNLDANVYFTRVTSSEVITVSSDSHGVLGRWPLGELAVGAVPGEAVTPVHAVSEVSVKGGEVSAVRTALLVSTGDWVLVRGGTPAWQRPEALASIHSATLAATAQVESFAQELELEAHSNCVSAYIHRVKRHIQDVKHLPELVAALPQRIQNGIFGTTADNSVGHDVFGFHQVIACATKNGRVVAVDAASANKILWSKDVAHLKNGETWRPTLETGANGAVVITVGDSPPLVALNATTGAVIADPVGVRSPLPEADAIRFGLQKDGSLTASKSGLSADGALWRFVPAKNERVVTLVPRPVNDPVASIGKVLGDRRVLYKYLSPNVALLVTANDLSRSATFHVIDTVTGATLHADVQHNIDLAEPIPAIVTENWFAYSFTAESADSTPKGHHLVVGELFESFVPNDRGPLSEKANSSSLQQPPEPFVLSKSYQIPEVISKLAITRTRQGITSRQLLAVLPDSNSLVGIPYQVLDPRRPVDRDPTKDEQMEGLVKYIPTIEFDPKWYLNHKRELLGITNVITSPALVESTSLIFAHGIDLFGTRLTPSSSFDVLGKDFNKFQMLSTVAGLALVTFVVAPLVTRKQVDQRWQFS</sequence>
<evidence type="ECO:0000256" key="2">
    <source>
        <dbReference type="ARBA" id="ARBA00007904"/>
    </source>
</evidence>
<dbReference type="Pfam" id="PF07774">
    <property type="entry name" value="EMC1_C"/>
    <property type="match status" value="1"/>
</dbReference>
<feature type="transmembrane region" description="Helical" evidence="11">
    <location>
        <begin position="898"/>
        <end position="918"/>
    </location>
</feature>
<reference evidence="15" key="1">
    <citation type="journal article" date="2020" name="Stud. Mycol.">
        <title>101 Dothideomycetes genomes: a test case for predicting lifestyles and emergence of pathogens.</title>
        <authorList>
            <person name="Haridas S."/>
            <person name="Albert R."/>
            <person name="Binder M."/>
            <person name="Bloem J."/>
            <person name="Labutti K."/>
            <person name="Salamov A."/>
            <person name="Andreopoulos B."/>
            <person name="Baker S."/>
            <person name="Barry K."/>
            <person name="Bills G."/>
            <person name="Bluhm B."/>
            <person name="Cannon C."/>
            <person name="Castanera R."/>
            <person name="Culley D."/>
            <person name="Daum C."/>
            <person name="Ezra D."/>
            <person name="Gonzalez J."/>
            <person name="Henrissat B."/>
            <person name="Kuo A."/>
            <person name="Liang C."/>
            <person name="Lipzen A."/>
            <person name="Lutzoni F."/>
            <person name="Magnuson J."/>
            <person name="Mondo S."/>
            <person name="Nolan M."/>
            <person name="Ohm R."/>
            <person name="Pangilinan J."/>
            <person name="Park H.-J."/>
            <person name="Ramirez L."/>
            <person name="Alfaro M."/>
            <person name="Sun H."/>
            <person name="Tritt A."/>
            <person name="Yoshinaga Y."/>
            <person name="Zwiers L.-H."/>
            <person name="Turgeon B."/>
            <person name="Goodwin S."/>
            <person name="Spatafora J."/>
            <person name="Crous P."/>
            <person name="Grigoriev I."/>
        </authorList>
    </citation>
    <scope>NUCLEOTIDE SEQUENCE</scope>
    <source>
        <strain evidence="15">SCOH1-5</strain>
    </source>
</reference>
<evidence type="ECO:0000256" key="5">
    <source>
        <dbReference type="ARBA" id="ARBA00022692"/>
    </source>
</evidence>
<dbReference type="AlphaFoldDB" id="A0A6A6FL40"/>
<evidence type="ECO:0000256" key="11">
    <source>
        <dbReference type="SAM" id="Phobius"/>
    </source>
</evidence>
<name>A0A6A6FL40_9PEZI</name>
<dbReference type="OrthoDB" id="28092at2759"/>
<organism evidence="15 16">
    <name type="scientific">Cercospora zeae-maydis SCOH1-5</name>
    <dbReference type="NCBI Taxonomy" id="717836"/>
    <lineage>
        <taxon>Eukaryota</taxon>
        <taxon>Fungi</taxon>
        <taxon>Dikarya</taxon>
        <taxon>Ascomycota</taxon>
        <taxon>Pezizomycotina</taxon>
        <taxon>Dothideomycetes</taxon>
        <taxon>Dothideomycetidae</taxon>
        <taxon>Mycosphaerellales</taxon>
        <taxon>Mycosphaerellaceae</taxon>
        <taxon>Cercospora</taxon>
    </lineage>
</organism>
<dbReference type="Gene3D" id="2.40.10.480">
    <property type="match status" value="1"/>
</dbReference>
<evidence type="ECO:0000313" key="15">
    <source>
        <dbReference type="EMBL" id="KAF2214165.1"/>
    </source>
</evidence>
<evidence type="ECO:0000256" key="4">
    <source>
        <dbReference type="ARBA" id="ARBA00020824"/>
    </source>
</evidence>
<feature type="domain" description="ER membrane protein complex subunit 1 C-terminal" evidence="13">
    <location>
        <begin position="709"/>
        <end position="927"/>
    </location>
</feature>
<proteinExistence type="inferred from homology"/>
<dbReference type="InterPro" id="IPR015943">
    <property type="entry name" value="WD40/YVTN_repeat-like_dom_sf"/>
</dbReference>
<evidence type="ECO:0000256" key="12">
    <source>
        <dbReference type="SAM" id="SignalP"/>
    </source>
</evidence>
<dbReference type="PANTHER" id="PTHR21573">
    <property type="entry name" value="ER MEMBRANE PROTEIN COMPLEX SUBUNIT 1"/>
    <property type="match status" value="1"/>
</dbReference>
<keyword evidence="7" id="KW-0256">Endoplasmic reticulum</keyword>
<dbReference type="Pfam" id="PF25293">
    <property type="entry name" value="Beta-prop_EMC1_N"/>
    <property type="match status" value="1"/>
</dbReference>
<dbReference type="InterPro" id="IPR011678">
    <property type="entry name" value="EMC1_C"/>
</dbReference>
<evidence type="ECO:0000313" key="16">
    <source>
        <dbReference type="Proteomes" id="UP000799539"/>
    </source>
</evidence>
<dbReference type="InterPro" id="IPR026895">
    <property type="entry name" value="EMC1"/>
</dbReference>
<evidence type="ECO:0000259" key="13">
    <source>
        <dbReference type="Pfam" id="PF07774"/>
    </source>
</evidence>
<evidence type="ECO:0000256" key="6">
    <source>
        <dbReference type="ARBA" id="ARBA00022729"/>
    </source>
</evidence>
<evidence type="ECO:0000259" key="14">
    <source>
        <dbReference type="Pfam" id="PF25293"/>
    </source>
</evidence>
<keyword evidence="10" id="KW-0325">Glycoprotein</keyword>
<dbReference type="PANTHER" id="PTHR21573:SF0">
    <property type="entry name" value="ER MEMBRANE PROTEIN COMPLEX SUBUNIT 1"/>
    <property type="match status" value="1"/>
</dbReference>
<keyword evidence="5 11" id="KW-0812">Transmembrane</keyword>
<gene>
    <name evidence="15" type="ORF">CERZMDRAFT_58095</name>
</gene>
<keyword evidence="6 12" id="KW-0732">Signal</keyword>
<keyword evidence="16" id="KW-1185">Reference proteome</keyword>
<keyword evidence="9 11" id="KW-0472">Membrane</keyword>
<dbReference type="SUPFAM" id="SSF50998">
    <property type="entry name" value="Quinoprotein alcohol dehydrogenase-like"/>
    <property type="match status" value="1"/>
</dbReference>
<feature type="signal peptide" evidence="12">
    <location>
        <begin position="1"/>
        <end position="18"/>
    </location>
</feature>
<evidence type="ECO:0000256" key="3">
    <source>
        <dbReference type="ARBA" id="ARBA00011276"/>
    </source>
</evidence>
<dbReference type="GO" id="GO:0072546">
    <property type="term" value="C:EMC complex"/>
    <property type="evidence" value="ECO:0007669"/>
    <property type="project" value="InterPro"/>
</dbReference>
<evidence type="ECO:0000256" key="7">
    <source>
        <dbReference type="ARBA" id="ARBA00022824"/>
    </source>
</evidence>
<dbReference type="InterPro" id="IPR011047">
    <property type="entry name" value="Quinoprotein_ADH-like_sf"/>
</dbReference>
<evidence type="ECO:0000256" key="10">
    <source>
        <dbReference type="ARBA" id="ARBA00023180"/>
    </source>
</evidence>
<comment type="subunit">
    <text evidence="3">Component of the ER membrane protein complex (EMC).</text>
</comment>
<dbReference type="EMBL" id="ML992669">
    <property type="protein sequence ID" value="KAF2214165.1"/>
    <property type="molecule type" value="Genomic_DNA"/>
</dbReference>
<evidence type="ECO:0000256" key="8">
    <source>
        <dbReference type="ARBA" id="ARBA00022989"/>
    </source>
</evidence>
<dbReference type="Gene3D" id="2.130.10.10">
    <property type="entry name" value="YVTN repeat-like/Quinoprotein amine dehydrogenase"/>
    <property type="match status" value="1"/>
</dbReference>
<keyword evidence="8 11" id="KW-1133">Transmembrane helix</keyword>
<dbReference type="GO" id="GO:0034975">
    <property type="term" value="P:protein folding in endoplasmic reticulum"/>
    <property type="evidence" value="ECO:0007669"/>
    <property type="project" value="TreeGrafter"/>
</dbReference>
<feature type="chain" id="PRO_5025448377" description="ER membrane protein complex subunit 1" evidence="12">
    <location>
        <begin position="19"/>
        <end position="930"/>
    </location>
</feature>
<accession>A0A6A6FL40</accession>
<evidence type="ECO:0000256" key="1">
    <source>
        <dbReference type="ARBA" id="ARBA00004115"/>
    </source>
</evidence>
<comment type="subcellular location">
    <subcellularLocation>
        <location evidence="1">Endoplasmic reticulum membrane</location>
        <topology evidence="1">Single-pass type I membrane protein</topology>
    </subcellularLocation>
</comment>
<dbReference type="InterPro" id="IPR058545">
    <property type="entry name" value="Beta-prop_EMC1_1st"/>
</dbReference>
<comment type="similarity">
    <text evidence="2">Belongs to the EMC1 family.</text>
</comment>